<dbReference type="InterPro" id="IPR027020">
    <property type="entry name" value="YnjB"/>
</dbReference>
<proteinExistence type="predicted"/>
<dbReference type="Gene3D" id="3.40.190.10">
    <property type="entry name" value="Periplasmic binding protein-like II"/>
    <property type="match status" value="2"/>
</dbReference>
<dbReference type="EMBL" id="JACMYG010000044">
    <property type="protein sequence ID" value="MBC2693274.1"/>
    <property type="molecule type" value="Genomic_DNA"/>
</dbReference>
<keyword evidence="1" id="KW-0732">Signal</keyword>
<sequence>MKAVILAIGLALSTQTFAQTGISENWNGIVEEAKGQIVYFNAWGGESRTNNYIRWAAEKVENLYGIKLVHVKLSDTSEAVSRVIAEQQAGNTTNGAVDLIWINGENFATLKRAGLLHGPWVGKLPNFPLTDPENNPEMTTDFTVPVEGYEAPWSKAQVVFYYDKSLTENPPTSMPELLKWAKTNPGEFSYPKPPQFLGTTFLKQALLELSDNRDALYKPVEEANFEEVTAPLWSFLDALHPYLWRSGRTFPDNGPALRRMMADGVLSLAFSFNPNEAASAIANSELPSTVRTYVLKGGTIGNVSFLAIPFNASHKAGAMVVANFLMSPEAQAHKQNPENWGSITVLAMDKLSSEDRARFDALPNPVGGVTTQGLQQVVGELHPSWIEALEQAWQERYMAH</sequence>
<dbReference type="InterPro" id="IPR006059">
    <property type="entry name" value="SBP"/>
</dbReference>
<dbReference type="SUPFAM" id="SSF53850">
    <property type="entry name" value="Periplasmic binding protein-like II"/>
    <property type="match status" value="1"/>
</dbReference>
<dbReference type="Proteomes" id="UP000526003">
    <property type="component" value="Unassembled WGS sequence"/>
</dbReference>
<dbReference type="AlphaFoldDB" id="A0A7X1GJ31"/>
<protein>
    <submittedName>
        <fullName evidence="2">ABC transporter substrate-binding protein</fullName>
    </submittedName>
</protein>
<evidence type="ECO:0000313" key="2">
    <source>
        <dbReference type="EMBL" id="MBC2693274.1"/>
    </source>
</evidence>
<gene>
    <name evidence="2" type="ORF">H7995_26135</name>
</gene>
<keyword evidence="3" id="KW-1185">Reference proteome</keyword>
<comment type="caution">
    <text evidence="2">The sequence shown here is derived from an EMBL/GenBank/DDBJ whole genome shotgun (WGS) entry which is preliminary data.</text>
</comment>
<reference evidence="2 3" key="1">
    <citation type="submission" date="2020-08" db="EMBL/GenBank/DDBJ databases">
        <title>Pseudomonas sp. nov.</title>
        <authorList>
            <person name="Gieschler S."/>
            <person name="Fiedler G."/>
            <person name="Brinks E."/>
            <person name="Boehnlein C."/>
            <person name="Franz C.M.A.P."/>
            <person name="Kabisch J."/>
        </authorList>
    </citation>
    <scope>NUCLEOTIDE SEQUENCE [LARGE SCALE GENOMIC DNA]</scope>
    <source>
        <strain evidence="2 3">MBT-1</strain>
    </source>
</reference>
<dbReference type="PANTHER" id="PTHR42779:SF1">
    <property type="entry name" value="PROTEIN YNJB"/>
    <property type="match status" value="1"/>
</dbReference>
<organism evidence="2 3">
    <name type="scientific">Pseudomonas kielensis</name>
    <dbReference type="NCBI Taxonomy" id="2762577"/>
    <lineage>
        <taxon>Bacteria</taxon>
        <taxon>Pseudomonadati</taxon>
        <taxon>Pseudomonadota</taxon>
        <taxon>Gammaproteobacteria</taxon>
        <taxon>Pseudomonadales</taxon>
        <taxon>Pseudomonadaceae</taxon>
        <taxon>Pseudomonas</taxon>
    </lineage>
</organism>
<feature type="signal peptide" evidence="1">
    <location>
        <begin position="1"/>
        <end position="18"/>
    </location>
</feature>
<feature type="chain" id="PRO_5031549751" evidence="1">
    <location>
        <begin position="19"/>
        <end position="400"/>
    </location>
</feature>
<name>A0A7X1GJ31_9PSED</name>
<dbReference type="RefSeq" id="WP_057978284.1">
    <property type="nucleotide sequence ID" value="NZ_JACMYG010000044.1"/>
</dbReference>
<dbReference type="PIRSF" id="PIRSF029172">
    <property type="entry name" value="UCP029172_ABC_sbc_YnjB"/>
    <property type="match status" value="1"/>
</dbReference>
<dbReference type="PANTHER" id="PTHR42779">
    <property type="entry name" value="PROTEIN YNJB"/>
    <property type="match status" value="1"/>
</dbReference>
<evidence type="ECO:0000313" key="3">
    <source>
        <dbReference type="Proteomes" id="UP000526003"/>
    </source>
</evidence>
<evidence type="ECO:0000256" key="1">
    <source>
        <dbReference type="SAM" id="SignalP"/>
    </source>
</evidence>
<dbReference type="Pfam" id="PF13416">
    <property type="entry name" value="SBP_bac_8"/>
    <property type="match status" value="1"/>
</dbReference>
<dbReference type="NCBIfam" id="NF008633">
    <property type="entry name" value="PRK11622.1"/>
    <property type="match status" value="1"/>
</dbReference>
<accession>A0A7X1GJ31</accession>